<keyword evidence="2" id="KW-1185">Reference proteome</keyword>
<name>A0A9N9IZR9_9GLOM</name>
<gene>
    <name evidence="1" type="ORF">RFULGI_LOCUS13758</name>
</gene>
<comment type="caution">
    <text evidence="1">The sequence shown here is derived from an EMBL/GenBank/DDBJ whole genome shotgun (WGS) entry which is preliminary data.</text>
</comment>
<evidence type="ECO:0000313" key="1">
    <source>
        <dbReference type="EMBL" id="CAG8753290.1"/>
    </source>
</evidence>
<dbReference type="Proteomes" id="UP000789396">
    <property type="component" value="Unassembled WGS sequence"/>
</dbReference>
<proteinExistence type="predicted"/>
<feature type="non-terminal residue" evidence="1">
    <location>
        <position position="1"/>
    </location>
</feature>
<accession>A0A9N9IZR9</accession>
<reference evidence="1" key="1">
    <citation type="submission" date="2021-06" db="EMBL/GenBank/DDBJ databases">
        <authorList>
            <person name="Kallberg Y."/>
            <person name="Tangrot J."/>
            <person name="Rosling A."/>
        </authorList>
    </citation>
    <scope>NUCLEOTIDE SEQUENCE</scope>
    <source>
        <strain evidence="1">IN212</strain>
    </source>
</reference>
<dbReference type="OrthoDB" id="2430494at2759"/>
<protein>
    <submittedName>
        <fullName evidence="1">8210_t:CDS:1</fullName>
    </submittedName>
</protein>
<dbReference type="AlphaFoldDB" id="A0A9N9IZR9"/>
<evidence type="ECO:0000313" key="2">
    <source>
        <dbReference type="Proteomes" id="UP000789396"/>
    </source>
</evidence>
<dbReference type="EMBL" id="CAJVPZ010037355">
    <property type="protein sequence ID" value="CAG8753290.1"/>
    <property type="molecule type" value="Genomic_DNA"/>
</dbReference>
<organism evidence="1 2">
    <name type="scientific">Racocetra fulgida</name>
    <dbReference type="NCBI Taxonomy" id="60492"/>
    <lineage>
        <taxon>Eukaryota</taxon>
        <taxon>Fungi</taxon>
        <taxon>Fungi incertae sedis</taxon>
        <taxon>Mucoromycota</taxon>
        <taxon>Glomeromycotina</taxon>
        <taxon>Glomeromycetes</taxon>
        <taxon>Diversisporales</taxon>
        <taxon>Gigasporaceae</taxon>
        <taxon>Racocetra</taxon>
    </lineage>
</organism>
<sequence>MIVDEPEESEEQCVVDEHEESKKLYVVDEPEESEEQCEIEENNLDKLIIFNYTYNYEDFLILYYTNIEFTSTNEIESIKNISMVPIFGSELEGLNSSSYPLITSPIKLCVGTQFKSWDIAEYYLKEYGRQIDLAGKYKAKKVKPIGQQRNKGSKKTNCKWYVNMSNPE</sequence>